<dbReference type="Pfam" id="PF24346">
    <property type="entry name" value="DUF7507"/>
    <property type="match status" value="4"/>
</dbReference>
<dbReference type="InterPro" id="IPR013783">
    <property type="entry name" value="Ig-like_fold"/>
</dbReference>
<feature type="region of interest" description="Disordered" evidence="1">
    <location>
        <begin position="814"/>
        <end position="834"/>
    </location>
</feature>
<gene>
    <name evidence="3" type="ORF">GRI42_04250</name>
</gene>
<proteinExistence type="predicted"/>
<dbReference type="SUPFAM" id="SSF117074">
    <property type="entry name" value="Hypothetical protein PA1324"/>
    <property type="match status" value="1"/>
</dbReference>
<evidence type="ECO:0000259" key="2">
    <source>
        <dbReference type="Pfam" id="PF24346"/>
    </source>
</evidence>
<dbReference type="EMBL" id="WTYF01000004">
    <property type="protein sequence ID" value="MXO50513.1"/>
    <property type="molecule type" value="Genomic_DNA"/>
</dbReference>
<evidence type="ECO:0000256" key="1">
    <source>
        <dbReference type="SAM" id="MobiDB-lite"/>
    </source>
</evidence>
<dbReference type="RefSeq" id="WP_160607104.1">
    <property type="nucleotide sequence ID" value="NZ_WTYF01000004.1"/>
</dbReference>
<feature type="domain" description="DUF7507" evidence="2">
    <location>
        <begin position="767"/>
        <end position="873"/>
    </location>
</feature>
<feature type="domain" description="DUF7507" evidence="2">
    <location>
        <begin position="523"/>
        <end position="623"/>
    </location>
</feature>
<reference evidence="3 4" key="1">
    <citation type="submission" date="2019-12" db="EMBL/GenBank/DDBJ databases">
        <title>Genomic-based taxomic classification of the family Erythrobacteraceae.</title>
        <authorList>
            <person name="Xu L."/>
        </authorList>
    </citation>
    <scope>NUCLEOTIDE SEQUENCE [LARGE SCALE GENOMIC DNA]</scope>
    <source>
        <strain evidence="3 4">DSM 16225</strain>
    </source>
</reference>
<dbReference type="InterPro" id="IPR051172">
    <property type="entry name" value="Chlamydia_OmcB"/>
</dbReference>
<feature type="region of interest" description="Disordered" evidence="1">
    <location>
        <begin position="687"/>
        <end position="708"/>
    </location>
</feature>
<dbReference type="PANTHER" id="PTHR34819">
    <property type="entry name" value="LARGE CYSTEINE-RICH PERIPLASMIC PROTEIN OMCB"/>
    <property type="match status" value="1"/>
</dbReference>
<feature type="region of interest" description="Disordered" evidence="1">
    <location>
        <begin position="741"/>
        <end position="760"/>
    </location>
</feature>
<organism evidence="3 4">
    <name type="scientific">Qipengyuania gaetbuli</name>
    <dbReference type="NCBI Taxonomy" id="266952"/>
    <lineage>
        <taxon>Bacteria</taxon>
        <taxon>Pseudomonadati</taxon>
        <taxon>Pseudomonadota</taxon>
        <taxon>Alphaproteobacteria</taxon>
        <taxon>Sphingomonadales</taxon>
        <taxon>Erythrobacteraceae</taxon>
        <taxon>Qipengyuania</taxon>
    </lineage>
</organism>
<accession>A0A844XZK1</accession>
<name>A0A844XZK1_9SPHN</name>
<dbReference type="Proteomes" id="UP000444185">
    <property type="component" value="Unassembled WGS sequence"/>
</dbReference>
<dbReference type="NCBIfam" id="TIGR01451">
    <property type="entry name" value="B_ant_repeat"/>
    <property type="match status" value="3"/>
</dbReference>
<dbReference type="InterPro" id="IPR055354">
    <property type="entry name" value="DUF7507"/>
</dbReference>
<evidence type="ECO:0000313" key="3">
    <source>
        <dbReference type="EMBL" id="MXO50513.1"/>
    </source>
</evidence>
<feature type="domain" description="DUF7507" evidence="2">
    <location>
        <begin position="391"/>
        <end position="491"/>
    </location>
</feature>
<evidence type="ECO:0000313" key="4">
    <source>
        <dbReference type="Proteomes" id="UP000444185"/>
    </source>
</evidence>
<feature type="region of interest" description="Disordered" evidence="1">
    <location>
        <begin position="76"/>
        <end position="100"/>
    </location>
</feature>
<feature type="region of interest" description="Disordered" evidence="1">
    <location>
        <begin position="457"/>
        <end position="497"/>
    </location>
</feature>
<dbReference type="PANTHER" id="PTHR34819:SF3">
    <property type="entry name" value="CELL SURFACE PROTEIN"/>
    <property type="match status" value="1"/>
</dbReference>
<protein>
    <submittedName>
        <fullName evidence="3">DUF11 domain-containing protein</fullName>
    </submittedName>
</protein>
<feature type="domain" description="DUF7507" evidence="2">
    <location>
        <begin position="640"/>
        <end position="746"/>
    </location>
</feature>
<dbReference type="InterPro" id="IPR047589">
    <property type="entry name" value="DUF11_rpt"/>
</dbReference>
<feature type="compositionally biased region" description="Acidic residues" evidence="1">
    <location>
        <begin position="751"/>
        <end position="760"/>
    </location>
</feature>
<comment type="caution">
    <text evidence="3">The sequence shown here is derived from an EMBL/GenBank/DDBJ whole genome shotgun (WGS) entry which is preliminary data.</text>
</comment>
<sequence length="1305" mass="136397">MPIRVDENGDGIWDKELDDDTVGLPPITDKTGDGKLDVDLTTANSSAVINGAVFLDAANVGAGTGNYNTFLAIQDDNDPGSVEEGFNSDDKNPLHPSNDEIDQSKTETILLGSIPITYYDADGDGIEEAYFEFRVDLNESNSSPDTQISLDSFQLYASQDGTIEDLAVLQAQNKIYDMDAGQDVSVLLSEANSSGSGNDDYSVLVPVEAFGNADPATTYVYLYVKMGEAGATWTVQGGFEEWNLQNAVILQGTKFEDTDGDGVRDDGEGGLGGVKIFIDNDLDGIVEATDGNGVLDPGERFTFTNPDGSYSFGSIPLFDSSYTIQVREVVPDGYVRTTGDFETVLISSNADAGDILQVDPIGNKPLTPSIDLDKEIPEIEGGVGLNGLGGANSAGDKIIYQFTVTNDGELDLTNVVLTDPNIDVGSLVRGDDIVGDNDNILEVGEVWSYTASHTVTQDELDSNGNDSADGADGDIDNTAGVTGDSARGQVSDSDSEDAPLVRVAAIDVVKSVTSIEDGDDFGGTGQVDSPGDVINYLLTISNEGNYALSGVTMEDQVEGYASVDATPVDDGFGYNIGDLDQDNLLDVNETWQYTASYTVTQEDIDSNGFGDGDIDNIATGDTAETGPDTDVEAVPIVDDPAIKIVKDAESSDPECTDAGDTITYTYTVTNEGNVSLDNVVVVDDAATPGDDTDDFSPTYVSGDTDADGELDVGETWTYTAQYVVTQADVDGGGPIVNTATANGDSVASGDAAEESSDDASVELCDDPAIKIVKDAESSDPECTDAGDTITYTYTVTNEGNVSLDNVVVVDDAATPGDDTDDFSPTYVSGDTDADGELDVGETWTYTAQYVVTQADVDANTPIVNTAIANAVSVASGDAAEESSDDASVDVCWEPAIDVEKLVSISGNAFDPVLDDHDSPTGPQATTANTPIYFLVSVANIGNVTLTALDFSDILSSPGGSVFAGELNYADPSIDAWVDLDGNGSRDANEDWALNDVNADGVLDTVELAPGETINVYYTMPFEAGQHINTVTVTTAEGVSDSDAAHYFGLNDPGSGVRTPGFWQGPNNGLTFWDGIADNQAHDGEGFPDGDPSTEGNQDLLYAVDSNGDGVIDGADKQGLLVGDYNGDGLGTGEDVFFISLKDAQDLVDASTKSGNDVISKMGRDVVATWLNFLAGNSLGDGSEGTAKHYLDDAIDWMQSFADGTPKVSELGEAFDDYVAGSRIKTSENSWKSPQGDSDHSGADIHNALAEYNESGTVNGLFVAGDGDSAAFQAALSEAVNSGLFMVAPIGDDPLVVGDGMTIAIA</sequence>
<dbReference type="Gene3D" id="2.60.40.10">
    <property type="entry name" value="Immunoglobulins"/>
    <property type="match status" value="1"/>
</dbReference>
<dbReference type="OrthoDB" id="8100581at2"/>
<keyword evidence="4" id="KW-1185">Reference proteome</keyword>